<evidence type="ECO:0000313" key="5">
    <source>
        <dbReference type="Proteomes" id="UP000237347"/>
    </source>
</evidence>
<keyword evidence="2" id="KW-0812">Transmembrane</keyword>
<comment type="similarity">
    <text evidence="1">Belongs to the reverse transcriptase family. Telomerase subfamily.</text>
</comment>
<evidence type="ECO:0000256" key="2">
    <source>
        <dbReference type="SAM" id="Phobius"/>
    </source>
</evidence>
<comment type="caution">
    <text evidence="4">The sequence shown here is derived from an EMBL/GenBank/DDBJ whole genome shotgun (WGS) entry which is preliminary data.</text>
</comment>
<dbReference type="Proteomes" id="UP000237347">
    <property type="component" value="Unassembled WGS sequence"/>
</dbReference>
<dbReference type="EMBL" id="PKMF04000709">
    <property type="protein sequence ID" value="KAK7821191.1"/>
    <property type="molecule type" value="Genomic_DNA"/>
</dbReference>
<keyword evidence="2" id="KW-0472">Membrane</keyword>
<protein>
    <recommendedName>
        <fullName evidence="1">Telomerase reverse transcriptase</fullName>
        <ecNumber evidence="1">2.7.7.49</ecNumber>
    </recommendedName>
    <alternativeName>
        <fullName evidence="1">Telomerase catalytic subunit</fullName>
    </alternativeName>
</protein>
<dbReference type="GO" id="GO:0000781">
    <property type="term" value="C:chromosome, telomeric region"/>
    <property type="evidence" value="ECO:0007669"/>
    <property type="project" value="UniProtKB-SubCell"/>
</dbReference>
<evidence type="ECO:0000259" key="3">
    <source>
        <dbReference type="Pfam" id="PF21399"/>
    </source>
</evidence>
<gene>
    <name evidence="4" type="primary">TERT_0</name>
    <name evidence="4" type="ORF">CFP56_037917</name>
</gene>
<comment type="catalytic activity">
    <reaction evidence="1">
        <text>DNA(n) + a 2'-deoxyribonucleoside 5'-triphosphate = DNA(n+1) + diphosphate</text>
        <dbReference type="Rhea" id="RHEA:22508"/>
        <dbReference type="Rhea" id="RHEA-COMP:17339"/>
        <dbReference type="Rhea" id="RHEA-COMP:17340"/>
        <dbReference type="ChEBI" id="CHEBI:33019"/>
        <dbReference type="ChEBI" id="CHEBI:61560"/>
        <dbReference type="ChEBI" id="CHEBI:173112"/>
        <dbReference type="EC" id="2.7.7.49"/>
    </reaction>
</comment>
<name>A0AAW0J3R0_QUESU</name>
<dbReference type="GO" id="GO:0000333">
    <property type="term" value="C:telomerase catalytic core complex"/>
    <property type="evidence" value="ECO:0007669"/>
    <property type="project" value="TreeGrafter"/>
</dbReference>
<keyword evidence="1" id="KW-0548">Nucleotidyltransferase</keyword>
<comment type="subcellular location">
    <subcellularLocation>
        <location evidence="1">Nucleus</location>
    </subcellularLocation>
    <subcellularLocation>
        <location evidence="1">Chromosome</location>
        <location evidence="1">Telomere</location>
    </subcellularLocation>
</comment>
<keyword evidence="1" id="KW-0779">Telomere</keyword>
<organism evidence="4 5">
    <name type="scientific">Quercus suber</name>
    <name type="common">Cork oak</name>
    <dbReference type="NCBI Taxonomy" id="58331"/>
    <lineage>
        <taxon>Eukaryota</taxon>
        <taxon>Viridiplantae</taxon>
        <taxon>Streptophyta</taxon>
        <taxon>Embryophyta</taxon>
        <taxon>Tracheophyta</taxon>
        <taxon>Spermatophyta</taxon>
        <taxon>Magnoliopsida</taxon>
        <taxon>eudicotyledons</taxon>
        <taxon>Gunneridae</taxon>
        <taxon>Pentapetalae</taxon>
        <taxon>rosids</taxon>
        <taxon>fabids</taxon>
        <taxon>Fagales</taxon>
        <taxon>Fagaceae</taxon>
        <taxon>Quercus</taxon>
    </lineage>
</organism>
<dbReference type="InterPro" id="IPR049139">
    <property type="entry name" value="TERT_C"/>
</dbReference>
<reference evidence="4 5" key="1">
    <citation type="journal article" date="2018" name="Sci. Data">
        <title>The draft genome sequence of cork oak.</title>
        <authorList>
            <person name="Ramos A.M."/>
            <person name="Usie A."/>
            <person name="Barbosa P."/>
            <person name="Barros P.M."/>
            <person name="Capote T."/>
            <person name="Chaves I."/>
            <person name="Simoes F."/>
            <person name="Abreu I."/>
            <person name="Carrasquinho I."/>
            <person name="Faro C."/>
            <person name="Guimaraes J.B."/>
            <person name="Mendonca D."/>
            <person name="Nobrega F."/>
            <person name="Rodrigues L."/>
            <person name="Saibo N.J.M."/>
            <person name="Varela M.C."/>
            <person name="Egas C."/>
            <person name="Matos J."/>
            <person name="Miguel C.M."/>
            <person name="Oliveira M.M."/>
            <person name="Ricardo C.P."/>
            <person name="Goncalves S."/>
        </authorList>
    </citation>
    <scope>NUCLEOTIDE SEQUENCE [LARGE SCALE GENOMIC DNA]</scope>
    <source>
        <strain evidence="5">cv. HL8</strain>
    </source>
</reference>
<keyword evidence="1 4" id="KW-0695">RNA-directed DNA polymerase</keyword>
<keyword evidence="2" id="KW-1133">Transmembrane helix</keyword>
<keyword evidence="1" id="KW-0460">Magnesium</keyword>
<keyword evidence="1" id="KW-0808">Transferase</keyword>
<evidence type="ECO:0000256" key="1">
    <source>
        <dbReference type="RuleBase" id="RU365061"/>
    </source>
</evidence>
<dbReference type="GO" id="GO:0042162">
    <property type="term" value="F:telomeric DNA binding"/>
    <property type="evidence" value="ECO:0007669"/>
    <property type="project" value="TreeGrafter"/>
</dbReference>
<dbReference type="GO" id="GO:0007004">
    <property type="term" value="P:telomere maintenance via telomerase"/>
    <property type="evidence" value="ECO:0007669"/>
    <property type="project" value="TreeGrafter"/>
</dbReference>
<keyword evidence="1" id="KW-0479">Metal-binding</keyword>
<keyword evidence="5" id="KW-1185">Reference proteome</keyword>
<proteinExistence type="inferred from homology"/>
<dbReference type="GO" id="GO:0070034">
    <property type="term" value="F:telomerase RNA binding"/>
    <property type="evidence" value="ECO:0007669"/>
    <property type="project" value="TreeGrafter"/>
</dbReference>
<accession>A0AAW0J3R0</accession>
<evidence type="ECO:0000313" key="4">
    <source>
        <dbReference type="EMBL" id="KAK7821191.1"/>
    </source>
</evidence>
<comment type="function">
    <text evidence="1">Telomerase is a ribonucleoprotein enzyme essential for the replication of chromosome termini in most eukaryotes. It elongates telomeres. It is a reverse transcriptase that adds simple sequence repeats to chromosome ends by copying a template sequence within the RNA component of the enzyme.</text>
</comment>
<dbReference type="InterPro" id="IPR003545">
    <property type="entry name" value="Telomerase_RT"/>
</dbReference>
<sequence length="170" mass="19954">MNNHSSTLTVSWQGKPGHHLKTKLCGFMRPKCHPIFFCSNINSADVVRLNIYSAFLVCAMKFQCFIAMFFIVFVDCLVRYMYKLIKKRMRSAYRYSDIRPILQLGEEEIGWLGLYAYIQVLKRKESQHKQLLSLLRCELAHKIHKSEPLPSQLKYAVDASHSSLMWKIKY</sequence>
<feature type="transmembrane region" description="Helical" evidence="2">
    <location>
        <begin position="51"/>
        <end position="82"/>
    </location>
</feature>
<dbReference type="Pfam" id="PF21399">
    <property type="entry name" value="TERT_C"/>
    <property type="match status" value="1"/>
</dbReference>
<feature type="domain" description="Telomerase reverse transcriptase C-terminal extension" evidence="3">
    <location>
        <begin position="19"/>
        <end position="136"/>
    </location>
</feature>
<dbReference type="PANTHER" id="PTHR12066:SF0">
    <property type="entry name" value="TELOMERASE REVERSE TRANSCRIPTASE"/>
    <property type="match status" value="1"/>
</dbReference>
<dbReference type="PANTHER" id="PTHR12066">
    <property type="entry name" value="TELOMERASE REVERSE TRANSCRIPTASE"/>
    <property type="match status" value="1"/>
</dbReference>
<keyword evidence="1" id="KW-0158">Chromosome</keyword>
<dbReference type="Gene3D" id="1.10.357.90">
    <property type="match status" value="1"/>
</dbReference>
<dbReference type="EC" id="2.7.7.49" evidence="1"/>
<dbReference type="AlphaFoldDB" id="A0AAW0J3R0"/>
<keyword evidence="1" id="KW-0539">Nucleus</keyword>
<dbReference type="GO" id="GO:0003720">
    <property type="term" value="F:telomerase activity"/>
    <property type="evidence" value="ECO:0007669"/>
    <property type="project" value="InterPro"/>
</dbReference>
<dbReference type="GO" id="GO:0046872">
    <property type="term" value="F:metal ion binding"/>
    <property type="evidence" value="ECO:0007669"/>
    <property type="project" value="UniProtKB-KW"/>
</dbReference>